<dbReference type="PROSITE" id="PS51257">
    <property type="entry name" value="PROKAR_LIPOPROTEIN"/>
    <property type="match status" value="1"/>
</dbReference>
<dbReference type="Pfam" id="PF16404">
    <property type="entry name" value="BT_2262-like_C"/>
    <property type="match status" value="1"/>
</dbReference>
<evidence type="ECO:0000313" key="4">
    <source>
        <dbReference type="EMBL" id="MFD0989894.1"/>
    </source>
</evidence>
<gene>
    <name evidence="4" type="ORF">ACFQ1R_07290</name>
</gene>
<reference evidence="5" key="1">
    <citation type="journal article" date="2019" name="Int. J. Syst. Evol. Microbiol.">
        <title>The Global Catalogue of Microorganisms (GCM) 10K type strain sequencing project: providing services to taxonomists for standard genome sequencing and annotation.</title>
        <authorList>
            <consortium name="The Broad Institute Genomics Platform"/>
            <consortium name="The Broad Institute Genome Sequencing Center for Infectious Disease"/>
            <person name="Wu L."/>
            <person name="Ma J."/>
        </authorList>
    </citation>
    <scope>NUCLEOTIDE SEQUENCE [LARGE SCALE GENOMIC DNA]</scope>
    <source>
        <strain evidence="5">CCUG 62414</strain>
    </source>
</reference>
<dbReference type="InterPro" id="IPR032180">
    <property type="entry name" value="BT_2262-like_C"/>
</dbReference>
<evidence type="ECO:0000259" key="2">
    <source>
        <dbReference type="Pfam" id="PF16403"/>
    </source>
</evidence>
<evidence type="ECO:0000259" key="3">
    <source>
        <dbReference type="Pfam" id="PF16404"/>
    </source>
</evidence>
<evidence type="ECO:0000313" key="5">
    <source>
        <dbReference type="Proteomes" id="UP001597061"/>
    </source>
</evidence>
<keyword evidence="1" id="KW-0732">Signal</keyword>
<proteinExistence type="predicted"/>
<feature type="signal peptide" evidence="1">
    <location>
        <begin position="1"/>
        <end position="19"/>
    </location>
</feature>
<dbReference type="InterPro" id="IPR032179">
    <property type="entry name" value="Cry22Aa_Ig-like"/>
</dbReference>
<dbReference type="Pfam" id="PF16403">
    <property type="entry name" value="Bact_surface_Ig-like"/>
    <property type="match status" value="1"/>
</dbReference>
<dbReference type="Proteomes" id="UP001597061">
    <property type="component" value="Unassembled WGS sequence"/>
</dbReference>
<accession>A0ABW3JIX0</accession>
<organism evidence="4 5">
    <name type="scientific">Mariniflexile jejuense</name>
    <dbReference type="NCBI Taxonomy" id="1173582"/>
    <lineage>
        <taxon>Bacteria</taxon>
        <taxon>Pseudomonadati</taxon>
        <taxon>Bacteroidota</taxon>
        <taxon>Flavobacteriia</taxon>
        <taxon>Flavobacteriales</taxon>
        <taxon>Flavobacteriaceae</taxon>
        <taxon>Mariniflexile</taxon>
    </lineage>
</organism>
<dbReference type="RefSeq" id="WP_379925473.1">
    <property type="nucleotide sequence ID" value="NZ_JBHTJI010000001.1"/>
</dbReference>
<comment type="caution">
    <text evidence="4">The sequence shown here is derived from an EMBL/GenBank/DDBJ whole genome shotgun (WGS) entry which is preliminary data.</text>
</comment>
<feature type="chain" id="PRO_5045103830" evidence="1">
    <location>
        <begin position="20"/>
        <end position="246"/>
    </location>
</feature>
<feature type="domain" description="BT-2262-like C-terminal" evidence="3">
    <location>
        <begin position="119"/>
        <end position="241"/>
    </location>
</feature>
<feature type="domain" description="Pesticidal crystal protein Cry22Aa Ig-like" evidence="2">
    <location>
        <begin position="35"/>
        <end position="111"/>
    </location>
</feature>
<sequence length="246" mass="26011">MKNLSIFLLVLLGVFTSCTIDNTDGVSSITNYPIITLNGPDVLFLNQGDTYTDAGAVSTEGGAVIETTTSFSKGVYFGGDFGTDSPDLYFVTYSAINKDGFPGTATKTIWVKPSTGNLTSDISGLYSSDVQRGPSFSVTAQYSALNYVFIKKIGTNKYAISDAVGGYYDIGRGYGSNYATSDATITVNDLATNSFSFTPGPIAAFGITLNMSNMVVDATTKTITFTSTYGTASSGVFKIQLKQVQL</sequence>
<evidence type="ECO:0000256" key="1">
    <source>
        <dbReference type="SAM" id="SignalP"/>
    </source>
</evidence>
<keyword evidence="5" id="KW-1185">Reference proteome</keyword>
<name>A0ABW3JIX0_9FLAO</name>
<protein>
    <submittedName>
        <fullName evidence="4">BT_2262 family domain-containing protein</fullName>
    </submittedName>
</protein>
<dbReference type="EMBL" id="JBHTJI010000001">
    <property type="protein sequence ID" value="MFD0989894.1"/>
    <property type="molecule type" value="Genomic_DNA"/>
</dbReference>